<evidence type="ECO:0000313" key="12">
    <source>
        <dbReference type="Proteomes" id="UP000694388"/>
    </source>
</evidence>
<feature type="region of interest" description="Disordered" evidence="8">
    <location>
        <begin position="533"/>
        <end position="576"/>
    </location>
</feature>
<accession>A0A8C4QZF2</accession>
<proteinExistence type="predicted"/>
<evidence type="ECO:0000256" key="4">
    <source>
        <dbReference type="ARBA" id="ARBA00023054"/>
    </source>
</evidence>
<evidence type="ECO:0000256" key="6">
    <source>
        <dbReference type="ARBA" id="ARBA00023306"/>
    </source>
</evidence>
<dbReference type="Ensembl" id="ENSEBUT00000022091.1">
    <property type="protein sequence ID" value="ENSEBUP00000021513.1"/>
    <property type="gene ID" value="ENSEBUG00000013271.1"/>
</dbReference>
<dbReference type="OMA" id="HMAMKIK"/>
<dbReference type="GO" id="GO:0007099">
    <property type="term" value="P:centriole replication"/>
    <property type="evidence" value="ECO:0007669"/>
    <property type="project" value="TreeGrafter"/>
</dbReference>
<feature type="compositionally biased region" description="Polar residues" evidence="8">
    <location>
        <begin position="533"/>
        <end position="551"/>
    </location>
</feature>
<name>A0A8C4QZF2_EPTBU</name>
<comment type="subcellular location">
    <subcellularLocation>
        <location evidence="1">Cytoplasm</location>
        <location evidence="1">Cytoskeleton</location>
        <location evidence="1">Microtubule organizing center</location>
        <location evidence="1">Centrosome</location>
    </subcellularLocation>
</comment>
<dbReference type="PANTHER" id="PTHR44281">
    <property type="entry name" value="SPINDLE ASSEMBLY ABNORMAL PROTEIN 6 HOMOLOG"/>
    <property type="match status" value="1"/>
</dbReference>
<keyword evidence="12" id="KW-1185">Reference proteome</keyword>
<sequence>MVVRLTDDEDPFFLYNLTLGEEDFQNLKNQQGLLVDFSSFPQKFIDLLKLCIDEQNKEVPRFLLQLICSSPLAERGPASLNVVETNSFKHLTHLSLCLLPGSDNEIKQFLASCLHSLKEEKTTLQYQMCKTEEDLTQRLNHSQQALAERNRELERLRSEWATHTSSLNSQHSQELSAAREHVLQLQTESQNQLEKQRRELEHTHRQAMQMLQSRLTETESSNKELTERRFKSEATLREVRTRLSAVEEESTRAKQELVKLRRDSSVLEEQRHEQEKALGQVRTRFAVLEQEYKEKEALASRLADNLANVQQQKAKLEECVEERRLQVGKLETTIKSLSEELLKANEIIKRLQGEVKNLQGKVKLKNAVTMQQERLLEDKDKALQRHTEELVELRAMFSRKEDEVAKLQDKLEVTVKKLEEGQKLLKTNENVITWLNKQLNESQLAAAKSHVAVGPHRDERSGYQAHVGLGPAVPYNGLSIGGQFSRFVVPSTTSITAATSTATNIGSMGIRIPGIHSRLAIQPHQVHFSPQVIQSSTPLSEPRSMPSSAQPHSVPRNLSDPSGLDPKYLEHREDSIPVRAISGLPSGMAVPPSRPGVLKQPSLAQASAYFQGPKPGLSAS</sequence>
<dbReference type="InterPro" id="IPR038558">
    <property type="entry name" value="SAS-6_N_sf"/>
</dbReference>
<evidence type="ECO:0000256" key="7">
    <source>
        <dbReference type="SAM" id="Coils"/>
    </source>
</evidence>
<dbReference type="Proteomes" id="UP000694388">
    <property type="component" value="Unplaced"/>
</dbReference>
<dbReference type="Pfam" id="PF16531">
    <property type="entry name" value="SAS-6_N"/>
    <property type="match status" value="1"/>
</dbReference>
<dbReference type="InterPro" id="IPR041513">
    <property type="entry name" value="SAS6_CC"/>
</dbReference>
<dbReference type="CDD" id="cd10142">
    <property type="entry name" value="HD_SAS6_N"/>
    <property type="match status" value="1"/>
</dbReference>
<reference evidence="11" key="2">
    <citation type="submission" date="2025-09" db="UniProtKB">
        <authorList>
            <consortium name="Ensembl"/>
        </authorList>
    </citation>
    <scope>IDENTIFICATION</scope>
</reference>
<dbReference type="AlphaFoldDB" id="A0A8C4QZF2"/>
<keyword evidence="4 7" id="KW-0175">Coiled coil</keyword>
<evidence type="ECO:0000256" key="2">
    <source>
        <dbReference type="ARBA" id="ARBA00020407"/>
    </source>
</evidence>
<organism evidence="11 12">
    <name type="scientific">Eptatretus burgeri</name>
    <name type="common">Inshore hagfish</name>
    <dbReference type="NCBI Taxonomy" id="7764"/>
    <lineage>
        <taxon>Eukaryota</taxon>
        <taxon>Metazoa</taxon>
        <taxon>Chordata</taxon>
        <taxon>Craniata</taxon>
        <taxon>Vertebrata</taxon>
        <taxon>Cyclostomata</taxon>
        <taxon>Myxini</taxon>
        <taxon>Myxiniformes</taxon>
        <taxon>Myxinidae</taxon>
        <taxon>Eptatretinae</taxon>
        <taxon>Eptatretus</taxon>
    </lineage>
</organism>
<dbReference type="GO" id="GO:0005813">
    <property type="term" value="C:centrosome"/>
    <property type="evidence" value="ECO:0007669"/>
    <property type="project" value="UniProtKB-SubCell"/>
</dbReference>
<feature type="compositionally biased region" description="Basic and acidic residues" evidence="8">
    <location>
        <begin position="567"/>
        <end position="576"/>
    </location>
</feature>
<evidence type="ECO:0000256" key="5">
    <source>
        <dbReference type="ARBA" id="ARBA00023212"/>
    </source>
</evidence>
<protein>
    <recommendedName>
        <fullName evidence="2">Spindle assembly abnormal protein 6 homolog</fullName>
    </recommendedName>
</protein>
<evidence type="ECO:0000259" key="10">
    <source>
        <dbReference type="Pfam" id="PF18594"/>
    </source>
</evidence>
<dbReference type="Pfam" id="PF18594">
    <property type="entry name" value="Sas6_CC"/>
    <property type="match status" value="1"/>
</dbReference>
<reference evidence="11" key="1">
    <citation type="submission" date="2025-08" db="UniProtKB">
        <authorList>
            <consortium name="Ensembl"/>
        </authorList>
    </citation>
    <scope>IDENTIFICATION</scope>
</reference>
<keyword evidence="5" id="KW-0206">Cytoskeleton</keyword>
<feature type="coiled-coil region" evidence="7">
    <location>
        <begin position="183"/>
        <end position="417"/>
    </location>
</feature>
<dbReference type="InterPro" id="IPR032396">
    <property type="entry name" value="SAS-6_N"/>
</dbReference>
<keyword evidence="6" id="KW-0131">Cell cycle</keyword>
<dbReference type="PANTHER" id="PTHR44281:SF2">
    <property type="entry name" value="SPINDLE ASSEMBLY ABNORMAL PROTEIN 6 HOMOLOG"/>
    <property type="match status" value="1"/>
</dbReference>
<dbReference type="Gene3D" id="2.170.210.20">
    <property type="entry name" value="Spindle assembly abnormal protein 6, N-terminal domain"/>
    <property type="match status" value="1"/>
</dbReference>
<evidence type="ECO:0000256" key="1">
    <source>
        <dbReference type="ARBA" id="ARBA00004300"/>
    </source>
</evidence>
<feature type="domain" description="Spindle assembly abnormal protein 6 N-terminal" evidence="9">
    <location>
        <begin position="2"/>
        <end position="98"/>
    </location>
</feature>
<dbReference type="GeneTree" id="ENSGT00390000006932"/>
<dbReference type="GO" id="GO:0005814">
    <property type="term" value="C:centriole"/>
    <property type="evidence" value="ECO:0007669"/>
    <property type="project" value="TreeGrafter"/>
</dbReference>
<feature type="domain" description="SAS-6 coiled-coil" evidence="10">
    <location>
        <begin position="103"/>
        <end position="132"/>
    </location>
</feature>
<evidence type="ECO:0000256" key="8">
    <source>
        <dbReference type="SAM" id="MobiDB-lite"/>
    </source>
</evidence>
<evidence type="ECO:0000313" key="11">
    <source>
        <dbReference type="Ensembl" id="ENSEBUP00000021513.1"/>
    </source>
</evidence>
<keyword evidence="3" id="KW-0963">Cytoplasm</keyword>
<evidence type="ECO:0000259" key="9">
    <source>
        <dbReference type="Pfam" id="PF16531"/>
    </source>
</evidence>
<evidence type="ECO:0000256" key="3">
    <source>
        <dbReference type="ARBA" id="ARBA00022490"/>
    </source>
</evidence>